<dbReference type="Pfam" id="PF03486">
    <property type="entry name" value="HI0933_like"/>
    <property type="match status" value="1"/>
</dbReference>
<dbReference type="NCBIfam" id="TIGR00275">
    <property type="entry name" value="aminoacetone oxidase family FAD-binding enzyme"/>
    <property type="match status" value="1"/>
</dbReference>
<keyword evidence="3" id="KW-0274">FAD</keyword>
<dbReference type="Gene3D" id="1.10.8.260">
    <property type="entry name" value="HI0933 insert domain-like"/>
    <property type="match status" value="1"/>
</dbReference>
<dbReference type="EMBL" id="JAPWGY010000005">
    <property type="protein sequence ID" value="MCZ4281932.1"/>
    <property type="molecule type" value="Genomic_DNA"/>
</dbReference>
<comment type="cofactor">
    <cofactor evidence="1">
        <name>FAD</name>
        <dbReference type="ChEBI" id="CHEBI:57692"/>
    </cofactor>
</comment>
<evidence type="ECO:0000256" key="1">
    <source>
        <dbReference type="ARBA" id="ARBA00001974"/>
    </source>
</evidence>
<dbReference type="PANTHER" id="PTHR42887:SF1">
    <property type="entry name" value="BLR3961 PROTEIN"/>
    <property type="match status" value="1"/>
</dbReference>
<dbReference type="SUPFAM" id="SSF51905">
    <property type="entry name" value="FAD/NAD(P)-binding domain"/>
    <property type="match status" value="1"/>
</dbReference>
<dbReference type="RefSeq" id="WP_269424097.1">
    <property type="nucleotide sequence ID" value="NZ_JAPWGY010000005.1"/>
</dbReference>
<dbReference type="Gene3D" id="2.40.30.10">
    <property type="entry name" value="Translation factors"/>
    <property type="match status" value="1"/>
</dbReference>
<evidence type="ECO:0000256" key="3">
    <source>
        <dbReference type="ARBA" id="ARBA00022827"/>
    </source>
</evidence>
<feature type="domain" description="RsdA/BaiN/AoA(So)-like Rossmann fold-like" evidence="4">
    <location>
        <begin position="7"/>
        <end position="397"/>
    </location>
</feature>
<dbReference type="PRINTS" id="PR00420">
    <property type="entry name" value="RNGMNOXGNASE"/>
</dbReference>
<organism evidence="6 7">
    <name type="scientific">Kiloniella laminariae</name>
    <dbReference type="NCBI Taxonomy" id="454162"/>
    <lineage>
        <taxon>Bacteria</taxon>
        <taxon>Pseudomonadati</taxon>
        <taxon>Pseudomonadota</taxon>
        <taxon>Alphaproteobacteria</taxon>
        <taxon>Rhodospirillales</taxon>
        <taxon>Kiloniellaceae</taxon>
        <taxon>Kiloniella</taxon>
    </lineage>
</organism>
<dbReference type="Gene3D" id="3.50.50.60">
    <property type="entry name" value="FAD/NAD(P)-binding domain"/>
    <property type="match status" value="1"/>
</dbReference>
<name>A0ABT4LLE4_9PROT</name>
<accession>A0ABT4LLE4</accession>
<feature type="domain" description="RsdA/BaiN/AoA(So)-like insert" evidence="5">
    <location>
        <begin position="196"/>
        <end position="346"/>
    </location>
</feature>
<dbReference type="Proteomes" id="UP001069802">
    <property type="component" value="Unassembled WGS sequence"/>
</dbReference>
<comment type="caution">
    <text evidence="6">The sequence shown here is derived from an EMBL/GenBank/DDBJ whole genome shotgun (WGS) entry which is preliminary data.</text>
</comment>
<dbReference type="InterPro" id="IPR036188">
    <property type="entry name" value="FAD/NAD-bd_sf"/>
</dbReference>
<dbReference type="Pfam" id="PF22780">
    <property type="entry name" value="HI0933_like_1st"/>
    <property type="match status" value="1"/>
</dbReference>
<dbReference type="InterPro" id="IPR055178">
    <property type="entry name" value="RsdA/BaiN/AoA(So)-like_dom"/>
</dbReference>
<keyword evidence="7" id="KW-1185">Reference proteome</keyword>
<dbReference type="PANTHER" id="PTHR42887">
    <property type="entry name" value="OS12G0638800 PROTEIN"/>
    <property type="match status" value="1"/>
</dbReference>
<dbReference type="NCBIfam" id="TIGR03862">
    <property type="entry name" value="flavo_PP4765"/>
    <property type="match status" value="1"/>
</dbReference>
<gene>
    <name evidence="6" type="ORF">O4H49_14165</name>
</gene>
<evidence type="ECO:0000313" key="6">
    <source>
        <dbReference type="EMBL" id="MCZ4281932.1"/>
    </source>
</evidence>
<dbReference type="InterPro" id="IPR022460">
    <property type="entry name" value="Flavoprotein_PP4765"/>
</dbReference>
<evidence type="ECO:0000259" key="5">
    <source>
        <dbReference type="Pfam" id="PF22780"/>
    </source>
</evidence>
<protein>
    <submittedName>
        <fullName evidence="6">TIGR03862 family flavoprotein</fullName>
    </submittedName>
</protein>
<sequence length="408" mass="44390">MTKNSRNVAIIGGGPAGLMAADQLLSQGYQVTLYEAKPSLARKFQLAGRGGLNLTHSEPLEDFVKKYGEHAVFFEQIIKNHSPAMLQDFCKNLGQDTFVGTSGRVFPVKFKATELLRAWINDLVTRGVILKLRHRWLGFGPGQSISVAIPDGSVEQFSHDAVILALGGGSWPRMGSDGSWVEILKSHNIRVNPLKATNCGFETNWPSSFSPDHFGKPLKNIEVCLGDCHVKGEIMIASYGLEGGAIYALSKEIRTRIEEEKVAQITIDLKPLLSLEGITQKLLERNISSSVAAALKQSLKIPPPALALLKAFTTKEEFNSPALLAQKIKRLPIKLARPRPLDRAISTAGGVPFTECDEQLMLKALPGVFLAGEMLDWEAPTGGYLLQGCFSMGVHVAAGIDTYLATKK</sequence>
<dbReference type="InterPro" id="IPR057661">
    <property type="entry name" value="RsdA/BaiN/AoA(So)_Rossmann"/>
</dbReference>
<evidence type="ECO:0000256" key="2">
    <source>
        <dbReference type="ARBA" id="ARBA00022630"/>
    </source>
</evidence>
<dbReference type="InterPro" id="IPR004792">
    <property type="entry name" value="BaiN-like"/>
</dbReference>
<keyword evidence="2" id="KW-0285">Flavoprotein</keyword>
<proteinExistence type="predicted"/>
<reference evidence="6" key="1">
    <citation type="submission" date="2022-12" db="EMBL/GenBank/DDBJ databases">
        <title>Bacterial isolates from different developmental stages of Nematostella vectensis.</title>
        <authorList>
            <person name="Fraune S."/>
        </authorList>
    </citation>
    <scope>NUCLEOTIDE SEQUENCE</scope>
    <source>
        <strain evidence="6">G21630-S1</strain>
    </source>
</reference>
<evidence type="ECO:0000313" key="7">
    <source>
        <dbReference type="Proteomes" id="UP001069802"/>
    </source>
</evidence>
<dbReference type="InterPro" id="IPR023166">
    <property type="entry name" value="BaiN-like_dom_sf"/>
</dbReference>
<dbReference type="SUPFAM" id="SSF160996">
    <property type="entry name" value="HI0933 insert domain-like"/>
    <property type="match status" value="1"/>
</dbReference>
<evidence type="ECO:0000259" key="4">
    <source>
        <dbReference type="Pfam" id="PF03486"/>
    </source>
</evidence>